<feature type="signal peptide" evidence="1">
    <location>
        <begin position="1"/>
        <end position="19"/>
    </location>
</feature>
<dbReference type="Proteomes" id="UP000019376">
    <property type="component" value="Unassembled WGS sequence"/>
</dbReference>
<dbReference type="AlphaFoldDB" id="S8AZ57"/>
<keyword evidence="3" id="KW-1185">Reference proteome</keyword>
<evidence type="ECO:0000313" key="3">
    <source>
        <dbReference type="Proteomes" id="UP000019376"/>
    </source>
</evidence>
<dbReference type="HOGENOM" id="CLU_785218_0_0_1"/>
<accession>S8AZ57</accession>
<name>S8AZ57_PENO1</name>
<evidence type="ECO:0000256" key="1">
    <source>
        <dbReference type="SAM" id="SignalP"/>
    </source>
</evidence>
<feature type="chain" id="PRO_5004548093" evidence="1">
    <location>
        <begin position="20"/>
        <end position="334"/>
    </location>
</feature>
<protein>
    <submittedName>
        <fullName evidence="2">Uncharacterized protein</fullName>
    </submittedName>
</protein>
<sequence length="334" mass="35493">MKSSTCVLLALSLVGGSVALDRVTSTVAGVAEYTGQPVDVYGPLPTLIYNCNNMPSICKNVQEYLDDNGLQMGGGLDFHYDSDGSSTKKRRRQSCPGSSAWTNSLPFPCGSDPAQPNVMPGNLPARVGPLATWLNPEFEMEIPNLLGTGPSGMRYTCDEFPAASWIEGGVNGLQPYTSIYCAPKAVSCDSNVWANVLQGNPNYPNTQSEQDWQGRAHALLGNYAKARSSWQNPVMKFHFTTTALAAGSAATAAQIVMPAYPGKPAQTASSNTKRDSMKKVDGGFHCTGKFCEELKGAGFAIDAPPPSASFELHRGTGDVTHADSPHATLHILTV</sequence>
<organism evidence="2 3">
    <name type="scientific">Penicillium oxalicum (strain 114-2 / CGMCC 5302)</name>
    <name type="common">Penicillium decumbens</name>
    <dbReference type="NCBI Taxonomy" id="933388"/>
    <lineage>
        <taxon>Eukaryota</taxon>
        <taxon>Fungi</taxon>
        <taxon>Dikarya</taxon>
        <taxon>Ascomycota</taxon>
        <taxon>Pezizomycotina</taxon>
        <taxon>Eurotiomycetes</taxon>
        <taxon>Eurotiomycetidae</taxon>
        <taxon>Eurotiales</taxon>
        <taxon>Aspergillaceae</taxon>
        <taxon>Penicillium</taxon>
    </lineage>
</organism>
<dbReference type="STRING" id="933388.S8AZ57"/>
<dbReference type="eggNOG" id="ENOG502T6EQ">
    <property type="taxonomic scope" value="Eukaryota"/>
</dbReference>
<reference evidence="2 3" key="1">
    <citation type="journal article" date="2013" name="PLoS ONE">
        <title>Genomic and secretomic analyses reveal unique features of the lignocellulolytic enzyme system of Penicillium decumbens.</title>
        <authorList>
            <person name="Liu G."/>
            <person name="Zhang L."/>
            <person name="Wei X."/>
            <person name="Zou G."/>
            <person name="Qin Y."/>
            <person name="Ma L."/>
            <person name="Li J."/>
            <person name="Zheng H."/>
            <person name="Wang S."/>
            <person name="Wang C."/>
            <person name="Xun L."/>
            <person name="Zhao G.-P."/>
            <person name="Zhou Z."/>
            <person name="Qu Y."/>
        </authorList>
    </citation>
    <scope>NUCLEOTIDE SEQUENCE [LARGE SCALE GENOMIC DNA]</scope>
    <source>
        <strain evidence="3">114-2 / CGMCC 5302</strain>
    </source>
</reference>
<dbReference type="EMBL" id="KB644410">
    <property type="protein sequence ID" value="EPS27277.1"/>
    <property type="molecule type" value="Genomic_DNA"/>
</dbReference>
<evidence type="ECO:0000313" key="2">
    <source>
        <dbReference type="EMBL" id="EPS27277.1"/>
    </source>
</evidence>
<dbReference type="OrthoDB" id="4496865at2759"/>
<proteinExistence type="predicted"/>
<keyword evidence="1" id="KW-0732">Signal</keyword>
<gene>
    <name evidence="2" type="ORF">PDE_02220</name>
</gene>